<dbReference type="OrthoDB" id="2683831at2759"/>
<evidence type="ECO:0000256" key="1">
    <source>
        <dbReference type="SAM" id="MobiDB-lite"/>
    </source>
</evidence>
<evidence type="ECO:0000313" key="3">
    <source>
        <dbReference type="Proteomes" id="UP000183567"/>
    </source>
</evidence>
<comment type="caution">
    <text evidence="2">The sequence shown here is derived from an EMBL/GenBank/DDBJ whole genome shotgun (WGS) entry which is preliminary data.</text>
</comment>
<evidence type="ECO:0000313" key="2">
    <source>
        <dbReference type="EMBL" id="OJA15652.1"/>
    </source>
</evidence>
<keyword evidence="3" id="KW-1185">Reference proteome</keyword>
<feature type="region of interest" description="Disordered" evidence="1">
    <location>
        <begin position="141"/>
        <end position="163"/>
    </location>
</feature>
<protein>
    <submittedName>
        <fullName evidence="2">Uncharacterized protein</fullName>
    </submittedName>
</protein>
<proteinExistence type="predicted"/>
<gene>
    <name evidence="2" type="ORF">AZE42_09651</name>
</gene>
<dbReference type="AlphaFoldDB" id="A0A1J8QVH2"/>
<reference evidence="2 3" key="1">
    <citation type="submission" date="2016-03" db="EMBL/GenBank/DDBJ databases">
        <title>Comparative genomics of the ectomycorrhizal sister species Rhizopogon vinicolor and Rhizopogon vesiculosus (Basidiomycota: Boletales) reveals a divergence of the mating type B locus.</title>
        <authorList>
            <person name="Mujic A.B."/>
            <person name="Kuo A."/>
            <person name="Tritt A."/>
            <person name="Lipzen A."/>
            <person name="Chen C."/>
            <person name="Johnson J."/>
            <person name="Sharma A."/>
            <person name="Barry K."/>
            <person name="Grigoriev I.V."/>
            <person name="Spatafora J.W."/>
        </authorList>
    </citation>
    <scope>NUCLEOTIDE SEQUENCE [LARGE SCALE GENOMIC DNA]</scope>
    <source>
        <strain evidence="2 3">AM-OR11-056</strain>
    </source>
</reference>
<dbReference type="EMBL" id="LVVM01002963">
    <property type="protein sequence ID" value="OJA15652.1"/>
    <property type="molecule type" value="Genomic_DNA"/>
</dbReference>
<organism evidence="2 3">
    <name type="scientific">Rhizopogon vesiculosus</name>
    <dbReference type="NCBI Taxonomy" id="180088"/>
    <lineage>
        <taxon>Eukaryota</taxon>
        <taxon>Fungi</taxon>
        <taxon>Dikarya</taxon>
        <taxon>Basidiomycota</taxon>
        <taxon>Agaricomycotina</taxon>
        <taxon>Agaricomycetes</taxon>
        <taxon>Agaricomycetidae</taxon>
        <taxon>Boletales</taxon>
        <taxon>Suillineae</taxon>
        <taxon>Rhizopogonaceae</taxon>
        <taxon>Rhizopogon</taxon>
    </lineage>
</organism>
<accession>A0A1J8QVH2</accession>
<dbReference type="Proteomes" id="UP000183567">
    <property type="component" value="Unassembled WGS sequence"/>
</dbReference>
<sequence length="163" mass="17934">MILFSTFTGPNLNTAAVQILQDIDEALDATLSSNQNLLTNAEQTTFLNNHTRLSNVRVQLTESTKCSKLSKIFEEVPEASRERNKDNPSKVSSLRRVYTVDIRRGANHSRIVAYDKTAADICPTQETPEVTRLLLYTPGGSPRASGLGDTLSALSPVQDECHD</sequence>
<name>A0A1J8QVH2_9AGAM</name>